<feature type="compositionally biased region" description="Polar residues" evidence="1">
    <location>
        <begin position="16"/>
        <end position="32"/>
    </location>
</feature>
<name>A0A0R1HZD5_9LACO</name>
<proteinExistence type="predicted"/>
<feature type="region of interest" description="Disordered" evidence="1">
    <location>
        <begin position="1"/>
        <end position="32"/>
    </location>
</feature>
<dbReference type="AlphaFoldDB" id="A0A0R1HZD5"/>
<dbReference type="STRING" id="1302272.FC96_GL001203"/>
<organism evidence="2 3">
    <name type="scientific">Secundilactobacillus kimchicus JCM 15530</name>
    <dbReference type="NCBI Taxonomy" id="1302272"/>
    <lineage>
        <taxon>Bacteria</taxon>
        <taxon>Bacillati</taxon>
        <taxon>Bacillota</taxon>
        <taxon>Bacilli</taxon>
        <taxon>Lactobacillales</taxon>
        <taxon>Lactobacillaceae</taxon>
        <taxon>Secundilactobacillus</taxon>
    </lineage>
</organism>
<dbReference type="InterPro" id="IPR036597">
    <property type="entry name" value="Fido-like_dom_sf"/>
</dbReference>
<dbReference type="EMBL" id="AZCX01000002">
    <property type="protein sequence ID" value="KRK48882.1"/>
    <property type="molecule type" value="Genomic_DNA"/>
</dbReference>
<protein>
    <submittedName>
        <fullName evidence="2">Uncharacterized protein</fullName>
    </submittedName>
</protein>
<sequence length="81" mass="9032">MFSAKRGYANAASAAHCSQNRNGQFRPLSKQQVRQLEKETRIEHVWSSNAIEGNHLDRFETASILNTGVTVHGASVKDIKH</sequence>
<dbReference type="Proteomes" id="UP000050911">
    <property type="component" value="Unassembled WGS sequence"/>
</dbReference>
<comment type="caution">
    <text evidence="2">The sequence shown here is derived from an EMBL/GenBank/DDBJ whole genome shotgun (WGS) entry which is preliminary data.</text>
</comment>
<dbReference type="RefSeq" id="WP_235804711.1">
    <property type="nucleotide sequence ID" value="NZ_AZCX01000002.1"/>
</dbReference>
<dbReference type="Gene3D" id="1.10.3290.10">
    <property type="entry name" value="Fido-like domain"/>
    <property type="match status" value="1"/>
</dbReference>
<evidence type="ECO:0000313" key="3">
    <source>
        <dbReference type="Proteomes" id="UP000050911"/>
    </source>
</evidence>
<evidence type="ECO:0000256" key="1">
    <source>
        <dbReference type="SAM" id="MobiDB-lite"/>
    </source>
</evidence>
<gene>
    <name evidence="2" type="ORF">FC96_GL001203</name>
</gene>
<evidence type="ECO:0000313" key="2">
    <source>
        <dbReference type="EMBL" id="KRK48882.1"/>
    </source>
</evidence>
<keyword evidence="3" id="KW-1185">Reference proteome</keyword>
<reference evidence="2 3" key="1">
    <citation type="journal article" date="2015" name="Genome Announc.">
        <title>Expanding the biotechnology potential of lactobacilli through comparative genomics of 213 strains and associated genera.</title>
        <authorList>
            <person name="Sun Z."/>
            <person name="Harris H.M."/>
            <person name="McCann A."/>
            <person name="Guo C."/>
            <person name="Argimon S."/>
            <person name="Zhang W."/>
            <person name="Yang X."/>
            <person name="Jeffery I.B."/>
            <person name="Cooney J.C."/>
            <person name="Kagawa T.F."/>
            <person name="Liu W."/>
            <person name="Song Y."/>
            <person name="Salvetti E."/>
            <person name="Wrobel A."/>
            <person name="Rasinkangas P."/>
            <person name="Parkhill J."/>
            <person name="Rea M.C."/>
            <person name="O'Sullivan O."/>
            <person name="Ritari J."/>
            <person name="Douillard F.P."/>
            <person name="Paul Ross R."/>
            <person name="Yang R."/>
            <person name="Briner A.E."/>
            <person name="Felis G.E."/>
            <person name="de Vos W.M."/>
            <person name="Barrangou R."/>
            <person name="Klaenhammer T.R."/>
            <person name="Caufield P.W."/>
            <person name="Cui Y."/>
            <person name="Zhang H."/>
            <person name="O'Toole P.W."/>
        </authorList>
    </citation>
    <scope>NUCLEOTIDE SEQUENCE [LARGE SCALE GENOMIC DNA]</scope>
    <source>
        <strain evidence="2 3">JCM 15530</strain>
    </source>
</reference>
<dbReference type="PATRIC" id="fig|1302272.5.peg.1211"/>
<accession>A0A0R1HZD5</accession>